<dbReference type="Proteomes" id="UP000256542">
    <property type="component" value="Unassembled WGS sequence"/>
</dbReference>
<evidence type="ECO:0008006" key="4">
    <source>
        <dbReference type="Google" id="ProtNLM"/>
    </source>
</evidence>
<accession>A0A3E0DHL0</accession>
<gene>
    <name evidence="2" type="ORF">DFP81_11096</name>
</gene>
<comment type="caution">
    <text evidence="2">The sequence shown here is derived from an EMBL/GenBank/DDBJ whole genome shotgun (WGS) entry which is preliminary data.</text>
</comment>
<evidence type="ECO:0000256" key="1">
    <source>
        <dbReference type="SAM" id="MobiDB-lite"/>
    </source>
</evidence>
<sequence length="85" mass="8933">MQITNSPFNYAHTGLTNSQTGLNEASQKVADAATQTTSSDPSNRSGSQIQDGLIQAKESELNAKANARVINSADQAIGSLIDIRV</sequence>
<dbReference type="OrthoDB" id="6106532at2"/>
<protein>
    <recommendedName>
        <fullName evidence="4">Flagellar basal body rod FlgEFG protein</fullName>
    </recommendedName>
</protein>
<proteinExistence type="predicted"/>
<organism evidence="2 3">
    <name type="scientific">Marinomonas pollencensis</name>
    <dbReference type="NCBI Taxonomy" id="491954"/>
    <lineage>
        <taxon>Bacteria</taxon>
        <taxon>Pseudomonadati</taxon>
        <taxon>Pseudomonadota</taxon>
        <taxon>Gammaproteobacteria</taxon>
        <taxon>Oceanospirillales</taxon>
        <taxon>Oceanospirillaceae</taxon>
        <taxon>Marinomonas</taxon>
    </lineage>
</organism>
<feature type="region of interest" description="Disordered" evidence="1">
    <location>
        <begin position="1"/>
        <end position="50"/>
    </location>
</feature>
<dbReference type="AlphaFoldDB" id="A0A3E0DHL0"/>
<feature type="compositionally biased region" description="Polar residues" evidence="1">
    <location>
        <begin position="1"/>
        <end position="26"/>
    </location>
</feature>
<feature type="compositionally biased region" description="Polar residues" evidence="1">
    <location>
        <begin position="33"/>
        <end position="50"/>
    </location>
</feature>
<evidence type="ECO:0000313" key="2">
    <source>
        <dbReference type="EMBL" id="REG82208.1"/>
    </source>
</evidence>
<reference evidence="2 3" key="1">
    <citation type="submission" date="2018-08" db="EMBL/GenBank/DDBJ databases">
        <title>Genomic Encyclopedia of Type Strains, Phase III (KMG-III): the genomes of soil and plant-associated and newly described type strains.</title>
        <authorList>
            <person name="Whitman W."/>
        </authorList>
    </citation>
    <scope>NUCLEOTIDE SEQUENCE [LARGE SCALE GENOMIC DNA]</scope>
    <source>
        <strain evidence="2 3">CECT 7375</strain>
    </source>
</reference>
<keyword evidence="3" id="KW-1185">Reference proteome</keyword>
<evidence type="ECO:0000313" key="3">
    <source>
        <dbReference type="Proteomes" id="UP000256542"/>
    </source>
</evidence>
<dbReference type="EMBL" id="QUNG01000010">
    <property type="protein sequence ID" value="REG82208.1"/>
    <property type="molecule type" value="Genomic_DNA"/>
</dbReference>
<dbReference type="RefSeq" id="WP_115898485.1">
    <property type="nucleotide sequence ID" value="NZ_QUNG01000010.1"/>
</dbReference>
<name>A0A3E0DHL0_9GAMM</name>